<evidence type="ECO:0000313" key="2">
    <source>
        <dbReference type="Proteomes" id="UP000587608"/>
    </source>
</evidence>
<organism evidence="1 2">
    <name type="scientific">Streptomyces griseoaurantiacus</name>
    <dbReference type="NCBI Taxonomy" id="68213"/>
    <lineage>
        <taxon>Bacteria</taxon>
        <taxon>Bacillati</taxon>
        <taxon>Actinomycetota</taxon>
        <taxon>Actinomycetes</taxon>
        <taxon>Kitasatosporales</taxon>
        <taxon>Streptomycetaceae</taxon>
        <taxon>Streptomyces</taxon>
        <taxon>Streptomyces aurantiacus group</taxon>
    </lineage>
</organism>
<comment type="caution">
    <text evidence="1">The sequence shown here is derived from an EMBL/GenBank/DDBJ whole genome shotgun (WGS) entry which is preliminary data.</text>
</comment>
<gene>
    <name evidence="1" type="ORF">H1X69_00660</name>
</gene>
<dbReference type="RefSeq" id="WP_191851557.1">
    <property type="nucleotide sequence ID" value="NZ_JACERG010000002.1"/>
</dbReference>
<dbReference type="EMBL" id="JACERG010000002">
    <property type="protein sequence ID" value="MBA5219928.1"/>
    <property type="molecule type" value="Genomic_DNA"/>
</dbReference>
<accession>A0A7W2DN55</accession>
<name>A0A7W2DN55_9ACTN</name>
<evidence type="ECO:0000313" key="1">
    <source>
        <dbReference type="EMBL" id="MBA5219928.1"/>
    </source>
</evidence>
<dbReference type="AlphaFoldDB" id="A0A7W2DN55"/>
<protein>
    <submittedName>
        <fullName evidence="1">Uncharacterized protein</fullName>
    </submittedName>
</protein>
<sequence>MSSRPVPAHAAELEPLRRHLRDPSSILDVGPGWLALVLRCHEAVVAVFPEYELLAVKQKWAVLSFQAFPRPWKRGGNWTSDEAARLDALVAGFTAASERLCERCGNAGSLRETRRIELTLCDVCESHVGPDGRL</sequence>
<reference evidence="1 2" key="1">
    <citation type="submission" date="2020-07" db="EMBL/GenBank/DDBJ databases">
        <title>Differential regulation of undecylprodigiosin biosynthesis in the yeast-scavenging Streptomyces strain MBK6.</title>
        <authorList>
            <person name="Baral B."/>
            <person name="Siitonen V."/>
            <person name="Laughlin M."/>
            <person name="Yamada K."/>
            <person name="Ilomaeki M."/>
            <person name="Metsae-Ketelae M."/>
            <person name="Niemi J."/>
        </authorList>
    </citation>
    <scope>NUCLEOTIDE SEQUENCE [LARGE SCALE GENOMIC DNA]</scope>
    <source>
        <strain evidence="1 2">MBK6</strain>
    </source>
</reference>
<proteinExistence type="predicted"/>
<dbReference type="Proteomes" id="UP000587608">
    <property type="component" value="Unassembled WGS sequence"/>
</dbReference>